<protein>
    <submittedName>
        <fullName evidence="2">Uncharacterized protein</fullName>
    </submittedName>
</protein>
<feature type="transmembrane region" description="Helical" evidence="1">
    <location>
        <begin position="6"/>
        <end position="29"/>
    </location>
</feature>
<dbReference type="Proteomes" id="UP001606134">
    <property type="component" value="Unassembled WGS sequence"/>
</dbReference>
<keyword evidence="1" id="KW-1133">Transmembrane helix</keyword>
<keyword evidence="1" id="KW-0812">Transmembrane</keyword>
<gene>
    <name evidence="2" type="ORF">ACG04R_16470</name>
</gene>
<keyword evidence="1" id="KW-0472">Membrane</keyword>
<evidence type="ECO:0000313" key="3">
    <source>
        <dbReference type="Proteomes" id="UP001606134"/>
    </source>
</evidence>
<name>A0ABW7HF32_9BURK</name>
<feature type="transmembrane region" description="Helical" evidence="1">
    <location>
        <begin position="137"/>
        <end position="154"/>
    </location>
</feature>
<comment type="caution">
    <text evidence="2">The sequence shown here is derived from an EMBL/GenBank/DDBJ whole genome shotgun (WGS) entry which is preliminary data.</text>
</comment>
<organism evidence="2 3">
    <name type="scientific">Pelomonas candidula</name>
    <dbReference type="NCBI Taxonomy" id="3299025"/>
    <lineage>
        <taxon>Bacteria</taxon>
        <taxon>Pseudomonadati</taxon>
        <taxon>Pseudomonadota</taxon>
        <taxon>Betaproteobacteria</taxon>
        <taxon>Burkholderiales</taxon>
        <taxon>Sphaerotilaceae</taxon>
        <taxon>Roseateles</taxon>
    </lineage>
</organism>
<accession>A0ABW7HF32</accession>
<feature type="transmembrane region" description="Helical" evidence="1">
    <location>
        <begin position="96"/>
        <end position="117"/>
    </location>
</feature>
<sequence length="171" mass="19072">MDTFVFWLGLESTLVTVVVPMILGVVGFAEMSLHGQWRREIFPGAVRLVLIASLCIPLMHATSFWDGNGLHIAPLELVPFLYMVSTRGLDMRRQWFAVGFASWFSAVVVDVFGAYLANYPGSTWYWSVGGYGYDDGLFVGPLATVVSLFAAQAIRERWYFAPMSVFNLGRA</sequence>
<evidence type="ECO:0000313" key="2">
    <source>
        <dbReference type="EMBL" id="MFG6488283.1"/>
    </source>
</evidence>
<reference evidence="2 3" key="1">
    <citation type="submission" date="2024-08" db="EMBL/GenBank/DDBJ databases">
        <authorList>
            <person name="Lu H."/>
        </authorList>
    </citation>
    <scope>NUCLEOTIDE SEQUENCE [LARGE SCALE GENOMIC DNA]</scope>
    <source>
        <strain evidence="2 3">BYS78W</strain>
    </source>
</reference>
<evidence type="ECO:0000256" key="1">
    <source>
        <dbReference type="SAM" id="Phobius"/>
    </source>
</evidence>
<dbReference type="EMBL" id="JBIGIC010000008">
    <property type="protein sequence ID" value="MFG6488283.1"/>
    <property type="molecule type" value="Genomic_DNA"/>
</dbReference>
<proteinExistence type="predicted"/>
<keyword evidence="3" id="KW-1185">Reference proteome</keyword>
<dbReference type="RefSeq" id="WP_394412873.1">
    <property type="nucleotide sequence ID" value="NZ_JBIGIC010000008.1"/>
</dbReference>